<dbReference type="EMBL" id="JFYZ01000047">
    <property type="protein sequence ID" value="EZP73161.1"/>
    <property type="molecule type" value="Genomic_DNA"/>
</dbReference>
<dbReference type="PATRIC" id="fig|158500.4.peg.4993"/>
<proteinExistence type="inferred from homology"/>
<gene>
    <name evidence="3" type="ORF">BES08_18265</name>
    <name evidence="4" type="ORF">BV97_04915</name>
</gene>
<name>A0A031JJ30_9SPHN</name>
<dbReference type="InterPro" id="IPR036291">
    <property type="entry name" value="NAD(P)-bd_dom_sf"/>
</dbReference>
<dbReference type="eggNOG" id="COG1028">
    <property type="taxonomic scope" value="Bacteria"/>
</dbReference>
<evidence type="ECO:0000256" key="2">
    <source>
        <dbReference type="ARBA" id="ARBA00023002"/>
    </source>
</evidence>
<dbReference type="FunFam" id="3.40.50.720:FF:000084">
    <property type="entry name" value="Short-chain dehydrogenase reductase"/>
    <property type="match status" value="1"/>
</dbReference>
<dbReference type="CDD" id="cd05233">
    <property type="entry name" value="SDR_c"/>
    <property type="match status" value="1"/>
</dbReference>
<dbReference type="PRINTS" id="PR00080">
    <property type="entry name" value="SDRFAMILY"/>
</dbReference>
<dbReference type="Proteomes" id="UP000094626">
    <property type="component" value="Plasmid pSA1"/>
</dbReference>
<reference evidence="3" key="2">
    <citation type="submission" date="2016-08" db="EMBL/GenBank/DDBJ databases">
        <authorList>
            <person name="Seilhamer J.J."/>
        </authorList>
    </citation>
    <scope>NUCLEOTIDE SEQUENCE [LARGE SCALE GENOMIC DNA]</scope>
    <source>
        <strain evidence="3">SA1</strain>
        <plasmid evidence="3">pSA1</plasmid>
    </source>
</reference>
<dbReference type="AlphaFoldDB" id="A0A031JJ30"/>
<dbReference type="Gene3D" id="3.40.50.720">
    <property type="entry name" value="NAD(P)-binding Rossmann-like Domain"/>
    <property type="match status" value="1"/>
</dbReference>
<geneLocation type="plasmid" evidence="3 6">
    <name>pSA1</name>
</geneLocation>
<dbReference type="PROSITE" id="PS00061">
    <property type="entry name" value="ADH_SHORT"/>
    <property type="match status" value="1"/>
</dbReference>
<keyword evidence="3" id="KW-0614">Plasmid</keyword>
<reference evidence="6" key="3">
    <citation type="journal article" date="2017" name="J. Biotechnol.">
        <title>Complete genome sequence of Novosphingobium resinovorum SA1, a versatile xenobiotic-degrading bacterium capable of utilizing sulfanilic acid.</title>
        <authorList>
            <person name="Hegedus B."/>
            <person name="Kos P.B."/>
            <person name="Balint B."/>
            <person name="Maroti G."/>
            <person name="Gan H.M."/>
            <person name="Perei K."/>
            <person name="Rakhely G."/>
        </authorList>
    </citation>
    <scope>NUCLEOTIDE SEQUENCE [LARGE SCALE GENOMIC DNA]</scope>
    <source>
        <strain evidence="6">SA1</strain>
    </source>
</reference>
<dbReference type="EMBL" id="CP017076">
    <property type="protein sequence ID" value="AOR78858.1"/>
    <property type="molecule type" value="Genomic_DNA"/>
</dbReference>
<dbReference type="Pfam" id="PF13561">
    <property type="entry name" value="adh_short_C2"/>
    <property type="match status" value="1"/>
</dbReference>
<organism evidence="4 5">
    <name type="scientific">Novosphingobium resinovorum</name>
    <dbReference type="NCBI Taxonomy" id="158500"/>
    <lineage>
        <taxon>Bacteria</taxon>
        <taxon>Pseudomonadati</taxon>
        <taxon>Pseudomonadota</taxon>
        <taxon>Alphaproteobacteria</taxon>
        <taxon>Sphingomonadales</taxon>
        <taxon>Sphingomonadaceae</taxon>
        <taxon>Novosphingobium</taxon>
    </lineage>
</organism>
<evidence type="ECO:0000313" key="4">
    <source>
        <dbReference type="EMBL" id="EZP73161.1"/>
    </source>
</evidence>
<dbReference type="InterPro" id="IPR020904">
    <property type="entry name" value="Sc_DH/Rdtase_CS"/>
</dbReference>
<dbReference type="RefSeq" id="WP_036529617.1">
    <property type="nucleotide sequence ID" value="NZ_CP017076.1"/>
</dbReference>
<dbReference type="KEGG" id="nre:BES08_18265"/>
<evidence type="ECO:0000313" key="3">
    <source>
        <dbReference type="EMBL" id="AOR78858.1"/>
    </source>
</evidence>
<dbReference type="SUPFAM" id="SSF51735">
    <property type="entry name" value="NAD(P)-binding Rossmann-fold domains"/>
    <property type="match status" value="1"/>
</dbReference>
<dbReference type="PRINTS" id="PR00081">
    <property type="entry name" value="GDHRDH"/>
</dbReference>
<evidence type="ECO:0000313" key="5">
    <source>
        <dbReference type="Proteomes" id="UP000024329"/>
    </source>
</evidence>
<reference evidence="4 5" key="1">
    <citation type="submission" date="2014-03" db="EMBL/GenBank/DDBJ databases">
        <title>Whole genome sequence of Novosphingobium resinovorum KF1.</title>
        <authorList>
            <person name="Gan H.M."/>
            <person name="Gan H.Y."/>
            <person name="Chew T.H."/>
            <person name="Savka M.A."/>
        </authorList>
    </citation>
    <scope>NUCLEOTIDE SEQUENCE [LARGE SCALE GENOMIC DNA]</scope>
    <source>
        <strain evidence="4 5">KF1</strain>
    </source>
</reference>
<dbReference type="PANTHER" id="PTHR24321:SF8">
    <property type="entry name" value="ESTRADIOL 17-BETA-DEHYDROGENASE 8-RELATED"/>
    <property type="match status" value="1"/>
</dbReference>
<dbReference type="GO" id="GO:0016491">
    <property type="term" value="F:oxidoreductase activity"/>
    <property type="evidence" value="ECO:0007669"/>
    <property type="project" value="UniProtKB-KW"/>
</dbReference>
<dbReference type="Proteomes" id="UP000024329">
    <property type="component" value="Unassembled WGS sequence"/>
</dbReference>
<protein>
    <submittedName>
        <fullName evidence="4">LinC-like SDR-family protein</fullName>
    </submittedName>
    <submittedName>
        <fullName evidence="3">SDR family oxidoreductase</fullName>
    </submittedName>
</protein>
<dbReference type="OrthoDB" id="9792355at2"/>
<dbReference type="PANTHER" id="PTHR24321">
    <property type="entry name" value="DEHYDROGENASES, SHORT CHAIN"/>
    <property type="match status" value="1"/>
</dbReference>
<keyword evidence="2" id="KW-0560">Oxidoreductase</keyword>
<evidence type="ECO:0000256" key="1">
    <source>
        <dbReference type="ARBA" id="ARBA00006484"/>
    </source>
</evidence>
<evidence type="ECO:0000313" key="6">
    <source>
        <dbReference type="Proteomes" id="UP000094626"/>
    </source>
</evidence>
<sequence length="251" mass="25263">MKGLQDKSIVVTGGGSGIGEAVALALGEAGCRVTVADLDGGKTQAVAAAIGQAGGTAQGIAADVADESSVIAMIEGAVGAYGRLDGACNAAGVPQRGKLLHEVELDEWDRCHAVNLRGLFLCNKHEIRAMLDKGGAIVNIVSTSAMVGFPNGSEYCASKAGAMGLTRGGAIDYATKGIRINAVLPGGTLTPMLKGAMEVDAGLEKALAAVHPMNRFGQPSEIAGAVRWLLSDEASFATGASFAIDGGHTSI</sequence>
<dbReference type="InterPro" id="IPR002347">
    <property type="entry name" value="SDR_fam"/>
</dbReference>
<accession>A0A031JJ30</accession>
<comment type="similarity">
    <text evidence="1">Belongs to the short-chain dehydrogenases/reductases (SDR) family.</text>
</comment>
<keyword evidence="6" id="KW-1185">Reference proteome</keyword>